<feature type="transmembrane region" description="Helical" evidence="1">
    <location>
        <begin position="7"/>
        <end position="28"/>
    </location>
</feature>
<keyword evidence="3" id="KW-1185">Reference proteome</keyword>
<dbReference type="RefSeq" id="XP_020436972.1">
    <property type="nucleotide sequence ID" value="XM_020572855.1"/>
</dbReference>
<protein>
    <submittedName>
        <fullName evidence="2">Uncharacterized protein</fullName>
    </submittedName>
</protein>
<gene>
    <name evidence="2" type="ORF">PPL_01854</name>
</gene>
<feature type="transmembrane region" description="Helical" evidence="1">
    <location>
        <begin position="119"/>
        <end position="138"/>
    </location>
</feature>
<feature type="transmembrane region" description="Helical" evidence="1">
    <location>
        <begin position="81"/>
        <end position="107"/>
    </location>
</feature>
<evidence type="ECO:0000313" key="3">
    <source>
        <dbReference type="Proteomes" id="UP000001396"/>
    </source>
</evidence>
<dbReference type="Proteomes" id="UP000001396">
    <property type="component" value="Unassembled WGS sequence"/>
</dbReference>
<dbReference type="OMA" id="SYSSYWY"/>
<reference evidence="2 3" key="1">
    <citation type="journal article" date="2011" name="Genome Res.">
        <title>Phylogeny-wide analysis of social amoeba genomes highlights ancient origins for complex intercellular communication.</title>
        <authorList>
            <person name="Heidel A.J."/>
            <person name="Lawal H.M."/>
            <person name="Felder M."/>
            <person name="Schilde C."/>
            <person name="Helps N.R."/>
            <person name="Tunggal B."/>
            <person name="Rivero F."/>
            <person name="John U."/>
            <person name="Schleicher M."/>
            <person name="Eichinger L."/>
            <person name="Platzer M."/>
            <person name="Noegel A.A."/>
            <person name="Schaap P."/>
            <person name="Gloeckner G."/>
        </authorList>
    </citation>
    <scope>NUCLEOTIDE SEQUENCE [LARGE SCALE GENOMIC DNA]</scope>
    <source>
        <strain evidence="3">ATCC 26659 / Pp 5 / PN500</strain>
    </source>
</reference>
<dbReference type="PANTHER" id="PTHR35202">
    <property type="entry name" value="TRANSMEMBRANE PROTEIN-RELATED"/>
    <property type="match status" value="1"/>
</dbReference>
<dbReference type="PANTHER" id="PTHR35202:SF2">
    <property type="entry name" value="TRANSMEMBRANE PROTEIN"/>
    <property type="match status" value="1"/>
</dbReference>
<organism evidence="2 3">
    <name type="scientific">Heterostelium pallidum (strain ATCC 26659 / Pp 5 / PN500)</name>
    <name type="common">Cellular slime mold</name>
    <name type="synonym">Polysphondylium pallidum</name>
    <dbReference type="NCBI Taxonomy" id="670386"/>
    <lineage>
        <taxon>Eukaryota</taxon>
        <taxon>Amoebozoa</taxon>
        <taxon>Evosea</taxon>
        <taxon>Eumycetozoa</taxon>
        <taxon>Dictyostelia</taxon>
        <taxon>Acytosteliales</taxon>
        <taxon>Acytosteliaceae</taxon>
        <taxon>Heterostelium</taxon>
    </lineage>
</organism>
<feature type="transmembrane region" description="Helical" evidence="1">
    <location>
        <begin position="176"/>
        <end position="200"/>
    </location>
</feature>
<evidence type="ECO:0000313" key="2">
    <source>
        <dbReference type="EMBL" id="EFA84861.1"/>
    </source>
</evidence>
<keyword evidence="1" id="KW-0812">Transmembrane</keyword>
<dbReference type="AlphaFoldDB" id="D3B0N7"/>
<comment type="caution">
    <text evidence="2">The sequence shown here is derived from an EMBL/GenBank/DDBJ whole genome shotgun (WGS) entry which is preliminary data.</text>
</comment>
<name>D3B0N7_HETP5</name>
<keyword evidence="1" id="KW-1133">Transmembrane helix</keyword>
<accession>D3B0N7</accession>
<dbReference type="STRING" id="670386.D3B0N7"/>
<evidence type="ECO:0000256" key="1">
    <source>
        <dbReference type="SAM" id="Phobius"/>
    </source>
</evidence>
<proteinExistence type="predicted"/>
<keyword evidence="1" id="KW-0472">Membrane</keyword>
<sequence>MHKANLIVLILLFVPLVLLIVSYSSYWYKVQDEDNSDNYTALKSDKIKVSTSSTSFTSSWKRAFGDDEGYKNTLNIYKASLAFAVIAWIVNVVAVVFVVFSLLGILGKIPLPLGFITKLLPIPVFVLCVISLFIFVGVPSAMMKDCKNVTLDDICEANERNKKLVGSENGVKWGPIEGWACVVVSAVFSLGASIVSMMMASY</sequence>
<dbReference type="GeneID" id="31357381"/>
<dbReference type="InParanoid" id="D3B0N7"/>
<dbReference type="EMBL" id="ADBJ01000008">
    <property type="protein sequence ID" value="EFA84861.1"/>
    <property type="molecule type" value="Genomic_DNA"/>
</dbReference>
<dbReference type="InterPro" id="IPR040291">
    <property type="entry name" value="DDB_G0287341-like"/>
</dbReference>